<protein>
    <submittedName>
        <fullName evidence="1">Uncharacterized protein</fullName>
    </submittedName>
</protein>
<name>A0ABU7L0K1_9ACTN</name>
<sequence>MRSFYRRNIRALGCGGVMEGHDEVRSGIGDALRAPAEGNMRFPVSDRVSLSALPAAPEPERRRGVIGKTIVDVGLDRAPASTRSPP</sequence>
<organism evidence="1 2">
    <name type="scientific">Nocardiopsis tropica</name>
    <dbReference type="NCBI Taxonomy" id="109330"/>
    <lineage>
        <taxon>Bacteria</taxon>
        <taxon>Bacillati</taxon>
        <taxon>Actinomycetota</taxon>
        <taxon>Actinomycetes</taxon>
        <taxon>Streptosporangiales</taxon>
        <taxon>Nocardiopsidaceae</taxon>
        <taxon>Nocardiopsis</taxon>
    </lineage>
</organism>
<reference evidence="1 2" key="1">
    <citation type="submission" date="2023-07" db="EMBL/GenBank/DDBJ databases">
        <authorList>
            <person name="Girao M."/>
            <person name="Carvalho M.F."/>
        </authorList>
    </citation>
    <scope>NUCLEOTIDE SEQUENCE [LARGE SCALE GENOMIC DNA]</scope>
    <source>
        <strain evidence="1 2">66/93</strain>
    </source>
</reference>
<dbReference type="EMBL" id="JAUUCC010000145">
    <property type="protein sequence ID" value="MEE2055055.1"/>
    <property type="molecule type" value="Genomic_DNA"/>
</dbReference>
<proteinExistence type="predicted"/>
<dbReference type="Proteomes" id="UP001348641">
    <property type="component" value="Unassembled WGS sequence"/>
</dbReference>
<comment type="caution">
    <text evidence="1">The sequence shown here is derived from an EMBL/GenBank/DDBJ whole genome shotgun (WGS) entry which is preliminary data.</text>
</comment>
<evidence type="ECO:0000313" key="1">
    <source>
        <dbReference type="EMBL" id="MEE2055055.1"/>
    </source>
</evidence>
<dbReference type="RefSeq" id="WP_330161847.1">
    <property type="nucleotide sequence ID" value="NZ_BAAAJA010000008.1"/>
</dbReference>
<gene>
    <name evidence="1" type="ORF">Q8A49_31605</name>
</gene>
<accession>A0ABU7L0K1</accession>
<evidence type="ECO:0000313" key="2">
    <source>
        <dbReference type="Proteomes" id="UP001348641"/>
    </source>
</evidence>